<keyword evidence="1 2" id="KW-0238">DNA-binding</keyword>
<comment type="caution">
    <text evidence="4">The sequence shown here is derived from an EMBL/GenBank/DDBJ whole genome shotgun (WGS) entry which is preliminary data.</text>
</comment>
<reference evidence="4 5" key="1">
    <citation type="submission" date="2021-11" db="EMBL/GenBank/DDBJ databases">
        <title>Genomic of Niabella pedocola.</title>
        <authorList>
            <person name="Wu T."/>
        </authorList>
    </citation>
    <scope>NUCLEOTIDE SEQUENCE [LARGE SCALE GENOMIC DNA]</scope>
    <source>
        <strain evidence="4 5">JCM 31011</strain>
    </source>
</reference>
<sequence>MMKPKDDAKEALIRKKAIALIVKLGFDGFSMQKLAKETKLSPSTLYVYFKNREDLLLKLYTGVQEQFERDALAGFSETMPFEEGLWLQWKNRFKNICKNPVEYRFFEQFRNSPLIKHHAPPPATFRQAMNQFVKHAVRSGAIKQLPPEIFWSLAYGPFYMLIKFHLDQSSMAGLPFSLTEQKLKQAFFPVLQSLKR</sequence>
<gene>
    <name evidence="4" type="ORF">LQ567_15095</name>
</gene>
<evidence type="ECO:0000256" key="2">
    <source>
        <dbReference type="PROSITE-ProRule" id="PRU00335"/>
    </source>
</evidence>
<evidence type="ECO:0000313" key="5">
    <source>
        <dbReference type="Proteomes" id="UP001199816"/>
    </source>
</evidence>
<organism evidence="4 5">
    <name type="scientific">Niabella pedocola</name>
    <dbReference type="NCBI Taxonomy" id="1752077"/>
    <lineage>
        <taxon>Bacteria</taxon>
        <taxon>Pseudomonadati</taxon>
        <taxon>Bacteroidota</taxon>
        <taxon>Chitinophagia</taxon>
        <taxon>Chitinophagales</taxon>
        <taxon>Chitinophagaceae</taxon>
        <taxon>Niabella</taxon>
    </lineage>
</organism>
<dbReference type="Gene3D" id="1.10.357.10">
    <property type="entry name" value="Tetracycline Repressor, domain 2"/>
    <property type="match status" value="1"/>
</dbReference>
<dbReference type="RefSeq" id="WP_231005359.1">
    <property type="nucleotide sequence ID" value="NZ_JAJNEC010000005.1"/>
</dbReference>
<evidence type="ECO:0000259" key="3">
    <source>
        <dbReference type="PROSITE" id="PS50977"/>
    </source>
</evidence>
<feature type="DNA-binding region" description="H-T-H motif" evidence="2">
    <location>
        <begin position="30"/>
        <end position="49"/>
    </location>
</feature>
<name>A0ABS8PSN0_9BACT</name>
<proteinExistence type="predicted"/>
<dbReference type="InterPro" id="IPR009057">
    <property type="entry name" value="Homeodomain-like_sf"/>
</dbReference>
<keyword evidence="5" id="KW-1185">Reference proteome</keyword>
<dbReference type="PANTHER" id="PTHR43479">
    <property type="entry name" value="ACREF/ENVCD OPERON REPRESSOR-RELATED"/>
    <property type="match status" value="1"/>
</dbReference>
<evidence type="ECO:0000313" key="4">
    <source>
        <dbReference type="EMBL" id="MCD2424104.1"/>
    </source>
</evidence>
<dbReference type="PANTHER" id="PTHR43479:SF11">
    <property type="entry name" value="ACREF_ENVCD OPERON REPRESSOR-RELATED"/>
    <property type="match status" value="1"/>
</dbReference>
<dbReference type="EMBL" id="JAJNEC010000005">
    <property type="protein sequence ID" value="MCD2424104.1"/>
    <property type="molecule type" value="Genomic_DNA"/>
</dbReference>
<dbReference type="PROSITE" id="PS50977">
    <property type="entry name" value="HTH_TETR_2"/>
    <property type="match status" value="1"/>
</dbReference>
<dbReference type="Proteomes" id="UP001199816">
    <property type="component" value="Unassembled WGS sequence"/>
</dbReference>
<dbReference type="Pfam" id="PF00440">
    <property type="entry name" value="TetR_N"/>
    <property type="match status" value="1"/>
</dbReference>
<dbReference type="InterPro" id="IPR050624">
    <property type="entry name" value="HTH-type_Tx_Regulator"/>
</dbReference>
<feature type="domain" description="HTH tetR-type" evidence="3">
    <location>
        <begin position="7"/>
        <end position="67"/>
    </location>
</feature>
<evidence type="ECO:0000256" key="1">
    <source>
        <dbReference type="ARBA" id="ARBA00023125"/>
    </source>
</evidence>
<dbReference type="SUPFAM" id="SSF46689">
    <property type="entry name" value="Homeodomain-like"/>
    <property type="match status" value="1"/>
</dbReference>
<protein>
    <submittedName>
        <fullName evidence="4">TetR/AcrR family transcriptional regulator</fullName>
    </submittedName>
</protein>
<accession>A0ABS8PSN0</accession>
<dbReference type="InterPro" id="IPR001647">
    <property type="entry name" value="HTH_TetR"/>
</dbReference>